<evidence type="ECO:0000256" key="1">
    <source>
        <dbReference type="SAM" id="MobiDB-lite"/>
    </source>
</evidence>
<keyword evidence="2" id="KW-1133">Transmembrane helix</keyword>
<keyword evidence="2" id="KW-0472">Membrane</keyword>
<evidence type="ECO:0000313" key="3">
    <source>
        <dbReference type="EMBL" id="TWT66277.1"/>
    </source>
</evidence>
<dbReference type="AlphaFoldDB" id="A0A5C5XSR2"/>
<dbReference type="RefSeq" id="WP_146591468.1">
    <property type="nucleotide sequence ID" value="NZ_SJPO01000016.1"/>
</dbReference>
<feature type="transmembrane region" description="Helical" evidence="2">
    <location>
        <begin position="39"/>
        <end position="58"/>
    </location>
</feature>
<dbReference type="OrthoDB" id="261392at2"/>
<feature type="transmembrane region" description="Helical" evidence="2">
    <location>
        <begin position="64"/>
        <end position="88"/>
    </location>
</feature>
<organism evidence="3 4">
    <name type="scientific">Posidoniimonas polymericola</name>
    <dbReference type="NCBI Taxonomy" id="2528002"/>
    <lineage>
        <taxon>Bacteria</taxon>
        <taxon>Pseudomonadati</taxon>
        <taxon>Planctomycetota</taxon>
        <taxon>Planctomycetia</taxon>
        <taxon>Pirellulales</taxon>
        <taxon>Lacipirellulaceae</taxon>
        <taxon>Posidoniimonas</taxon>
    </lineage>
</organism>
<comment type="caution">
    <text evidence="3">The sequence shown here is derived from an EMBL/GenBank/DDBJ whole genome shotgun (WGS) entry which is preliminary data.</text>
</comment>
<evidence type="ECO:0000256" key="2">
    <source>
        <dbReference type="SAM" id="Phobius"/>
    </source>
</evidence>
<evidence type="ECO:0000313" key="4">
    <source>
        <dbReference type="Proteomes" id="UP000318478"/>
    </source>
</evidence>
<reference evidence="3 4" key="1">
    <citation type="submission" date="2019-02" db="EMBL/GenBank/DDBJ databases">
        <title>Deep-cultivation of Planctomycetes and their phenomic and genomic characterization uncovers novel biology.</title>
        <authorList>
            <person name="Wiegand S."/>
            <person name="Jogler M."/>
            <person name="Boedeker C."/>
            <person name="Pinto D."/>
            <person name="Vollmers J."/>
            <person name="Rivas-Marin E."/>
            <person name="Kohn T."/>
            <person name="Peeters S.H."/>
            <person name="Heuer A."/>
            <person name="Rast P."/>
            <person name="Oberbeckmann S."/>
            <person name="Bunk B."/>
            <person name="Jeske O."/>
            <person name="Meyerdierks A."/>
            <person name="Storesund J.E."/>
            <person name="Kallscheuer N."/>
            <person name="Luecker S."/>
            <person name="Lage O.M."/>
            <person name="Pohl T."/>
            <person name="Merkel B.J."/>
            <person name="Hornburger P."/>
            <person name="Mueller R.-W."/>
            <person name="Bruemmer F."/>
            <person name="Labrenz M."/>
            <person name="Spormann A.M."/>
            <person name="Op Den Camp H."/>
            <person name="Overmann J."/>
            <person name="Amann R."/>
            <person name="Jetten M.S.M."/>
            <person name="Mascher T."/>
            <person name="Medema M.H."/>
            <person name="Devos D.P."/>
            <person name="Kaster A.-K."/>
            <person name="Ovreas L."/>
            <person name="Rohde M."/>
            <person name="Galperin M.Y."/>
            <person name="Jogler C."/>
        </authorList>
    </citation>
    <scope>NUCLEOTIDE SEQUENCE [LARGE SCALE GENOMIC DNA]</scope>
    <source>
        <strain evidence="3 4">Pla123a</strain>
    </source>
</reference>
<dbReference type="EMBL" id="SJPO01000016">
    <property type="protein sequence ID" value="TWT66277.1"/>
    <property type="molecule type" value="Genomic_DNA"/>
</dbReference>
<gene>
    <name evidence="3" type="ORF">Pla123a_46710</name>
</gene>
<name>A0A5C5XSR2_9BACT</name>
<feature type="compositionally biased region" description="Low complexity" evidence="1">
    <location>
        <begin position="8"/>
        <end position="24"/>
    </location>
</feature>
<feature type="transmembrane region" description="Helical" evidence="2">
    <location>
        <begin position="100"/>
        <end position="127"/>
    </location>
</feature>
<accession>A0A5C5XSR2</accession>
<keyword evidence="4" id="KW-1185">Reference proteome</keyword>
<feature type="region of interest" description="Disordered" evidence="1">
    <location>
        <begin position="1"/>
        <end position="27"/>
    </location>
</feature>
<keyword evidence="2" id="KW-0812">Transmembrane</keyword>
<dbReference type="Proteomes" id="UP000318478">
    <property type="component" value="Unassembled WGS sequence"/>
</dbReference>
<proteinExistence type="predicted"/>
<protein>
    <submittedName>
        <fullName evidence="3">Uncharacterized protein</fullName>
    </submittedName>
</protein>
<sequence length="528" mass="58246">MTESDWTASEWPSSAAAEAAPPGDAMEESPGGFRVSLKWWLISLVVLGAGMGLMGRLWMYDHYVFLGVLAMGSLVAPLLIALATYAVLAWRRRTRQQRWGWLAGLIAVTVLIPVVGLSSVVALEWFIDNRPSPYLASSTGYLVHTELPKDLDYNSDVWDELERRAASDQLTPEQADHVASLFLDHIQDENSGWDETVSYQSGFFATSLKRRLVQKPVVLSICDEYYGQTPTIRLAKPVDLNARRVRFTIDLGNELGEMTGAPFDLAINLLEVRVNGAATPFEAEAALADEYSSAASRRVYACELPPGTEAVELAADLDLAYVESLWDVNDYGGPTLGSLTHQAPPEVHRRWRATVTKEFGKVAALEREALALVTDAARDPGVGEVLQVSSVRVWRAEDERRRVELLGCWSPWMSGCFGDETPMIPCAFTVEMKIDEQSIPLGKGIAHTMKDEDYESAPFLLTAELDSLPAEVNKVDLVLTPAPELFEADAEVTEIWGQTETFSSVPLTRLDLAEIDETKTGESEESDE</sequence>